<protein>
    <recommendedName>
        <fullName evidence="3">Endonuclease/exonuclease/phosphatase domain-containing protein</fullName>
    </recommendedName>
</protein>
<dbReference type="AlphaFoldDB" id="A0A8H4BNJ3"/>
<gene>
    <name evidence="1" type="ORF">FB192DRAFT_1256008</name>
</gene>
<organism evidence="1 2">
    <name type="scientific">Mucor circinelloides f. lusitanicus</name>
    <name type="common">Mucor racemosus var. lusitanicus</name>
    <dbReference type="NCBI Taxonomy" id="29924"/>
    <lineage>
        <taxon>Eukaryota</taxon>
        <taxon>Fungi</taxon>
        <taxon>Fungi incertae sedis</taxon>
        <taxon>Mucoromycota</taxon>
        <taxon>Mucoromycotina</taxon>
        <taxon>Mucoromycetes</taxon>
        <taxon>Mucorales</taxon>
        <taxon>Mucorineae</taxon>
        <taxon>Mucoraceae</taxon>
        <taxon>Mucor</taxon>
    </lineage>
</organism>
<reference evidence="1 2" key="1">
    <citation type="submission" date="2019-09" db="EMBL/GenBank/DDBJ databases">
        <authorList>
            <consortium name="DOE Joint Genome Institute"/>
            <person name="Mondo S.J."/>
            <person name="Navarro-Mendoza M.I."/>
            <person name="Perez-Arques C."/>
            <person name="Panchal S."/>
            <person name="Nicolas F.E."/>
            <person name="Ganguly P."/>
            <person name="Pangilinan J."/>
            <person name="Grigoriev I."/>
            <person name="Heitman J."/>
            <person name="Sanya K."/>
            <person name="Garre V."/>
        </authorList>
    </citation>
    <scope>NUCLEOTIDE SEQUENCE [LARGE SCALE GENOMIC DNA]</scope>
    <source>
        <strain evidence="1 2">MU402</strain>
    </source>
</reference>
<feature type="non-terminal residue" evidence="1">
    <location>
        <position position="328"/>
    </location>
</feature>
<proteinExistence type="predicted"/>
<sequence>VQETHLASERQQDQINMMFQAKSSIWTPHCGIVSLNPDFVVTSPPILLGPDGRYILTTIKPNSDAASPIAYVLGIYAPAQKAPRGLFFADLAENSQIRAILHQPEVPVFILGDFNYNISSTLPSRYDPWLQLLQGYFIDCFRDNPLPTFLSTRGARQRLDYIYCSDYYHPQVHHTHLESVPYAWTDHSLLSITVHLQSNDRGPGNWKANPFLAKVPAFQRGLQEHIQDLFDVHQPTLDLTPNATPYRAQLLWDELKEEVALFTKHFQLDRTSWLRKAIKQLLSKRNRILRDYKNTAILSTLLPSLEALLHQVQEEYAQIEMLKAGKLW</sequence>
<name>A0A8H4BNJ3_MUCCL</name>
<accession>A0A8H4BNJ3</accession>
<dbReference type="Proteomes" id="UP000469890">
    <property type="component" value="Unassembled WGS sequence"/>
</dbReference>
<evidence type="ECO:0000313" key="1">
    <source>
        <dbReference type="EMBL" id="KAF1804611.1"/>
    </source>
</evidence>
<evidence type="ECO:0000313" key="2">
    <source>
        <dbReference type="Proteomes" id="UP000469890"/>
    </source>
</evidence>
<evidence type="ECO:0008006" key="3">
    <source>
        <dbReference type="Google" id="ProtNLM"/>
    </source>
</evidence>
<comment type="caution">
    <text evidence="1">The sequence shown here is derived from an EMBL/GenBank/DDBJ whole genome shotgun (WGS) entry which is preliminary data.</text>
</comment>
<feature type="non-terminal residue" evidence="1">
    <location>
        <position position="1"/>
    </location>
</feature>
<dbReference type="EMBL" id="JAAECE010000002">
    <property type="protein sequence ID" value="KAF1804611.1"/>
    <property type="molecule type" value="Genomic_DNA"/>
</dbReference>
<dbReference type="InterPro" id="IPR036691">
    <property type="entry name" value="Endo/exonu/phosph_ase_sf"/>
</dbReference>
<dbReference type="Gene3D" id="3.60.10.10">
    <property type="entry name" value="Endonuclease/exonuclease/phosphatase"/>
    <property type="match status" value="1"/>
</dbReference>
<dbReference type="SUPFAM" id="SSF56219">
    <property type="entry name" value="DNase I-like"/>
    <property type="match status" value="1"/>
</dbReference>